<name>A0ABQ9XA10_9EUKA</name>
<evidence type="ECO:0000313" key="1">
    <source>
        <dbReference type="EMBL" id="KAK2948045.1"/>
    </source>
</evidence>
<gene>
    <name evidence="1" type="ORF">BLNAU_16992</name>
</gene>
<proteinExistence type="predicted"/>
<dbReference type="EMBL" id="JARBJD010000185">
    <property type="protein sequence ID" value="KAK2948045.1"/>
    <property type="molecule type" value="Genomic_DNA"/>
</dbReference>
<dbReference type="Proteomes" id="UP001281761">
    <property type="component" value="Unassembled WGS sequence"/>
</dbReference>
<protein>
    <submittedName>
        <fullName evidence="1">Uncharacterized protein</fullName>
    </submittedName>
</protein>
<evidence type="ECO:0000313" key="2">
    <source>
        <dbReference type="Proteomes" id="UP001281761"/>
    </source>
</evidence>
<organism evidence="1 2">
    <name type="scientific">Blattamonas nauphoetae</name>
    <dbReference type="NCBI Taxonomy" id="2049346"/>
    <lineage>
        <taxon>Eukaryota</taxon>
        <taxon>Metamonada</taxon>
        <taxon>Preaxostyla</taxon>
        <taxon>Oxymonadida</taxon>
        <taxon>Blattamonas</taxon>
    </lineage>
</organism>
<sequence length="362" mass="37864">MSGVDIEGVTRTEGNGAILNAVLSVSSSLKITSSSFTSCNTQSGDGGVLWISCPSLFPSASLVIDATFTTCSCDSAHKGKWVFVQGQSLLSLMNPDNWASTVTTLTTPANDSLLMGENLAEAEGASFRSLSLLFYLVDFKGATITTGDGEDAKGCGQSTLPCSSIDEAWFHLQDSPRILIISPLSQLTSQLTLNETNVEMKPTSGTGTVRIGKTGSFLLSTHSLSSTSLSFVPIVASATRDASLFSVVGGSLTITSCSFADFSLASVTLISSSCDVSISHSLLNTVLSDCSNSKGGSAILLTKGTGASFSSSDWEGTFDLSSEMGKVLVLDLSQPASNRKTNPFIPIYLHRIPSTRLLQPKS</sequence>
<comment type="caution">
    <text evidence="1">The sequence shown here is derived from an EMBL/GenBank/DDBJ whole genome shotgun (WGS) entry which is preliminary data.</text>
</comment>
<accession>A0ABQ9XA10</accession>
<reference evidence="1 2" key="1">
    <citation type="journal article" date="2022" name="bioRxiv">
        <title>Genomics of Preaxostyla Flagellates Illuminates Evolutionary Transitions and the Path Towards Mitochondrial Loss.</title>
        <authorList>
            <person name="Novak L.V.F."/>
            <person name="Treitli S.C."/>
            <person name="Pyrih J."/>
            <person name="Halakuc P."/>
            <person name="Pipaliya S.V."/>
            <person name="Vacek V."/>
            <person name="Brzon O."/>
            <person name="Soukal P."/>
            <person name="Eme L."/>
            <person name="Dacks J.B."/>
            <person name="Karnkowska A."/>
            <person name="Elias M."/>
            <person name="Hampl V."/>
        </authorList>
    </citation>
    <scope>NUCLEOTIDE SEQUENCE [LARGE SCALE GENOMIC DNA]</scope>
    <source>
        <strain evidence="1">NAU3</strain>
        <tissue evidence="1">Gut</tissue>
    </source>
</reference>
<keyword evidence="2" id="KW-1185">Reference proteome</keyword>